<feature type="region of interest" description="Disordered" evidence="1">
    <location>
        <begin position="44"/>
        <end position="167"/>
    </location>
</feature>
<dbReference type="Proteomes" id="UP000076408">
    <property type="component" value="Unassembled WGS sequence"/>
</dbReference>
<feature type="compositionally biased region" description="Low complexity" evidence="1">
    <location>
        <begin position="126"/>
        <end position="152"/>
    </location>
</feature>
<protein>
    <recommendedName>
        <fullName evidence="4">Zinc finger CCHC domain-containing protein 10</fullName>
    </recommendedName>
</protein>
<dbReference type="EnsemblMetazoa" id="ASTEI00767-RA">
    <property type="protein sequence ID" value="ASTEI00767-PA"/>
    <property type="gene ID" value="ASTEI00767"/>
</dbReference>
<dbReference type="SUPFAM" id="SSF57756">
    <property type="entry name" value="Retrovirus zinc finger-like domains"/>
    <property type="match status" value="1"/>
</dbReference>
<evidence type="ECO:0000256" key="1">
    <source>
        <dbReference type="SAM" id="MobiDB-lite"/>
    </source>
</evidence>
<dbReference type="GO" id="GO:0003676">
    <property type="term" value="F:nucleic acid binding"/>
    <property type="evidence" value="ECO:0007669"/>
    <property type="project" value="InterPro"/>
</dbReference>
<dbReference type="InterPro" id="IPR039715">
    <property type="entry name" value="ZCCHC10"/>
</dbReference>
<reference evidence="2" key="2">
    <citation type="submission" date="2020-05" db="UniProtKB">
        <authorList>
            <consortium name="EnsemblMetazoa"/>
        </authorList>
    </citation>
    <scope>IDENTIFICATION</scope>
    <source>
        <strain evidence="2">Indian</strain>
    </source>
</reference>
<dbReference type="GO" id="GO:0008270">
    <property type="term" value="F:zinc ion binding"/>
    <property type="evidence" value="ECO:0007669"/>
    <property type="project" value="InterPro"/>
</dbReference>
<dbReference type="PANTHER" id="PTHR13491:SF0">
    <property type="entry name" value="ZINC FINGER CCHC DOMAIN-CONTAINING PROTEIN 10"/>
    <property type="match status" value="1"/>
</dbReference>
<evidence type="ECO:0000313" key="2">
    <source>
        <dbReference type="EnsemblMetazoa" id="ASTEI00767-PA"/>
    </source>
</evidence>
<proteinExistence type="predicted"/>
<sequence length="167" mass="18332">MHLGAQKLALKQKEAKLAAAFPKGIRCQKCLEYGHWSYECQGKRKYLHRSSRTQVLKKNLNKIGTKNSSSSSSDDEDSSSDDGKAKKKARLTKKKKATNGSRKPADGKRTRERRKDITKAQGKGGSSSSSSSSSSASSSSDSSSSSKDSSASENERKRKRKRRKEGE</sequence>
<feature type="compositionally biased region" description="Basic and acidic residues" evidence="1">
    <location>
        <begin position="103"/>
        <end position="118"/>
    </location>
</feature>
<dbReference type="InterPro" id="IPR036875">
    <property type="entry name" value="Znf_CCHC_sf"/>
</dbReference>
<dbReference type="VEuPathDB" id="VectorBase:ASTEI20_038589"/>
<keyword evidence="3" id="KW-1185">Reference proteome</keyword>
<organism evidence="2 3">
    <name type="scientific">Anopheles stephensi</name>
    <name type="common">Indo-Pakistan malaria mosquito</name>
    <dbReference type="NCBI Taxonomy" id="30069"/>
    <lineage>
        <taxon>Eukaryota</taxon>
        <taxon>Metazoa</taxon>
        <taxon>Ecdysozoa</taxon>
        <taxon>Arthropoda</taxon>
        <taxon>Hexapoda</taxon>
        <taxon>Insecta</taxon>
        <taxon>Pterygota</taxon>
        <taxon>Neoptera</taxon>
        <taxon>Endopterygota</taxon>
        <taxon>Diptera</taxon>
        <taxon>Nematocera</taxon>
        <taxon>Culicoidea</taxon>
        <taxon>Culicidae</taxon>
        <taxon>Anophelinae</taxon>
        <taxon>Anopheles</taxon>
    </lineage>
</organism>
<feature type="compositionally biased region" description="Basic residues" evidence="1">
    <location>
        <begin position="85"/>
        <end position="97"/>
    </location>
</feature>
<dbReference type="Pfam" id="PF13917">
    <property type="entry name" value="zf-CCHC_3"/>
    <property type="match status" value="1"/>
</dbReference>
<dbReference type="OMA" id="MRCQKCL"/>
<reference evidence="3" key="1">
    <citation type="journal article" date="2014" name="Genome Biol.">
        <title>Genome analysis of a major urban malaria vector mosquito, Anopheles stephensi.</title>
        <authorList>
            <person name="Jiang X."/>
            <person name="Peery A."/>
            <person name="Hall A.B."/>
            <person name="Sharma A."/>
            <person name="Chen X.G."/>
            <person name="Waterhouse R.M."/>
            <person name="Komissarov A."/>
            <person name="Riehle M.M."/>
            <person name="Shouche Y."/>
            <person name="Sharakhova M.V."/>
            <person name="Lawson D."/>
            <person name="Pakpour N."/>
            <person name="Arensburger P."/>
            <person name="Davidson V.L."/>
            <person name="Eiglmeier K."/>
            <person name="Emrich S."/>
            <person name="George P."/>
            <person name="Kennedy R.C."/>
            <person name="Mane S.P."/>
            <person name="Maslen G."/>
            <person name="Oringanje C."/>
            <person name="Qi Y."/>
            <person name="Settlage R."/>
            <person name="Tojo M."/>
            <person name="Tubio J.M."/>
            <person name="Unger M.F."/>
            <person name="Wang B."/>
            <person name="Vernick K.D."/>
            <person name="Ribeiro J.M."/>
            <person name="James A.A."/>
            <person name="Michel K."/>
            <person name="Riehle M.A."/>
            <person name="Luckhart S."/>
            <person name="Sharakhov I.V."/>
            <person name="Tu Z."/>
        </authorList>
    </citation>
    <scope>NUCLEOTIDE SEQUENCE [LARGE SCALE GENOMIC DNA]</scope>
    <source>
        <strain evidence="3">Indian</strain>
    </source>
</reference>
<dbReference type="PANTHER" id="PTHR13491">
    <property type="entry name" value="ZCCHC10 PROTEIN"/>
    <property type="match status" value="1"/>
</dbReference>
<evidence type="ECO:0008006" key="4">
    <source>
        <dbReference type="Google" id="ProtNLM"/>
    </source>
</evidence>
<dbReference type="VEuPathDB" id="VectorBase:ASTEI00767"/>
<feature type="compositionally biased region" description="Polar residues" evidence="1">
    <location>
        <begin position="52"/>
        <end position="67"/>
    </location>
</feature>
<dbReference type="AlphaFoldDB" id="A0A182XX31"/>
<dbReference type="VEuPathDB" id="VectorBase:ASTE011431"/>
<name>A0A182XX31_ANOST</name>
<accession>A0A182XX31</accession>
<evidence type="ECO:0000313" key="3">
    <source>
        <dbReference type="Proteomes" id="UP000076408"/>
    </source>
</evidence>
<feature type="compositionally biased region" description="Basic residues" evidence="1">
    <location>
        <begin position="157"/>
        <end position="167"/>
    </location>
</feature>